<keyword evidence="5 7" id="KW-1133">Transmembrane helix</keyword>
<gene>
    <name evidence="8" type="ORF">EB796_014230</name>
</gene>
<reference evidence="8" key="1">
    <citation type="submission" date="2020-06" db="EMBL/GenBank/DDBJ databases">
        <title>Draft genome of Bugula neritina, a colonial animal packing powerful symbionts and potential medicines.</title>
        <authorList>
            <person name="Rayko M."/>
        </authorList>
    </citation>
    <scope>NUCLEOTIDE SEQUENCE [LARGE SCALE GENOMIC DNA]</scope>
    <source>
        <strain evidence="8">Kwan_BN1</strain>
    </source>
</reference>
<evidence type="ECO:0000256" key="3">
    <source>
        <dbReference type="ARBA" id="ARBA00022679"/>
    </source>
</evidence>
<evidence type="ECO:0000313" key="9">
    <source>
        <dbReference type="Proteomes" id="UP000593567"/>
    </source>
</evidence>
<dbReference type="GO" id="GO:0006679">
    <property type="term" value="P:glucosylceramide biosynthetic process"/>
    <property type="evidence" value="ECO:0007669"/>
    <property type="project" value="TreeGrafter"/>
</dbReference>
<evidence type="ECO:0000256" key="1">
    <source>
        <dbReference type="ARBA" id="ARBA00004141"/>
    </source>
</evidence>
<dbReference type="GO" id="GO:0008120">
    <property type="term" value="F:ceramide glucosyltransferase activity"/>
    <property type="evidence" value="ECO:0007669"/>
    <property type="project" value="TreeGrafter"/>
</dbReference>
<proteinExistence type="predicted"/>
<dbReference type="Proteomes" id="UP000593567">
    <property type="component" value="Unassembled WGS sequence"/>
</dbReference>
<dbReference type="EMBL" id="VXIV02002088">
    <property type="protein sequence ID" value="KAF6027468.1"/>
    <property type="molecule type" value="Genomic_DNA"/>
</dbReference>
<keyword evidence="3" id="KW-0808">Transferase</keyword>
<dbReference type="GO" id="GO:0016020">
    <property type="term" value="C:membrane"/>
    <property type="evidence" value="ECO:0007669"/>
    <property type="project" value="UniProtKB-SubCell"/>
</dbReference>
<dbReference type="Pfam" id="PF13506">
    <property type="entry name" value="Glyco_transf_21"/>
    <property type="match status" value="1"/>
</dbReference>
<evidence type="ECO:0000256" key="6">
    <source>
        <dbReference type="ARBA" id="ARBA00023136"/>
    </source>
</evidence>
<comment type="subcellular location">
    <subcellularLocation>
        <location evidence="1">Membrane</location>
        <topology evidence="1">Multi-pass membrane protein</topology>
    </subcellularLocation>
</comment>
<keyword evidence="6 7" id="KW-0472">Membrane</keyword>
<name>A0A7J7JPV8_BUGNE</name>
<evidence type="ECO:0000256" key="7">
    <source>
        <dbReference type="SAM" id="Phobius"/>
    </source>
</evidence>
<evidence type="ECO:0000256" key="4">
    <source>
        <dbReference type="ARBA" id="ARBA00022692"/>
    </source>
</evidence>
<evidence type="ECO:0000256" key="2">
    <source>
        <dbReference type="ARBA" id="ARBA00022676"/>
    </source>
</evidence>
<keyword evidence="4 7" id="KW-0812">Transmembrane</keyword>
<evidence type="ECO:0000256" key="5">
    <source>
        <dbReference type="ARBA" id="ARBA00022989"/>
    </source>
</evidence>
<accession>A0A7J7JPV8</accession>
<organism evidence="8 9">
    <name type="scientific">Bugula neritina</name>
    <name type="common">Brown bryozoan</name>
    <name type="synonym">Sertularia neritina</name>
    <dbReference type="NCBI Taxonomy" id="10212"/>
    <lineage>
        <taxon>Eukaryota</taxon>
        <taxon>Metazoa</taxon>
        <taxon>Spiralia</taxon>
        <taxon>Lophotrochozoa</taxon>
        <taxon>Bryozoa</taxon>
        <taxon>Gymnolaemata</taxon>
        <taxon>Cheilostomatida</taxon>
        <taxon>Flustrina</taxon>
        <taxon>Buguloidea</taxon>
        <taxon>Bugulidae</taxon>
        <taxon>Bugula</taxon>
    </lineage>
</organism>
<dbReference type="PANTHER" id="PTHR12726">
    <property type="entry name" value="CERAMIDE GLUCOSYLTRANSFERASE"/>
    <property type="match status" value="1"/>
</dbReference>
<dbReference type="InterPro" id="IPR025993">
    <property type="entry name" value="Ceramide_glucosylTrfase"/>
</dbReference>
<feature type="transmembrane region" description="Helical" evidence="7">
    <location>
        <begin position="51"/>
        <end position="68"/>
    </location>
</feature>
<keyword evidence="9" id="KW-1185">Reference proteome</keyword>
<dbReference type="OrthoDB" id="1483400at2759"/>
<protein>
    <submittedName>
        <fullName evidence="8">GlcT-1</fullName>
    </submittedName>
</protein>
<dbReference type="PANTHER" id="PTHR12726:SF0">
    <property type="entry name" value="CERAMIDE GLUCOSYLTRANSFERASE"/>
    <property type="match status" value="1"/>
</dbReference>
<evidence type="ECO:0000313" key="8">
    <source>
        <dbReference type="EMBL" id="KAF6027468.1"/>
    </source>
</evidence>
<sequence length="177" mass="20486">MRILSSYLGEDFFLSQLIINKGWRVVLSSQPTGQNPGLSTLTSFKARMMRWMYLRFAAMPLLILFEPLTEHICLGPLTSLAAQYLFNIPFYIFIPVHMVSWCIMDYILSAVIENGRPAYSVFSHIKAWIVRELMILYIWPNVVLMREVSWGGKRFRVRFGGKTEKIINGDSHALIHI</sequence>
<keyword evidence="2" id="KW-0328">Glycosyltransferase</keyword>
<comment type="caution">
    <text evidence="8">The sequence shown here is derived from an EMBL/GenBank/DDBJ whole genome shotgun (WGS) entry which is preliminary data.</text>
</comment>
<feature type="transmembrane region" description="Helical" evidence="7">
    <location>
        <begin position="88"/>
        <end position="108"/>
    </location>
</feature>
<dbReference type="AlphaFoldDB" id="A0A7J7JPV8"/>